<gene>
    <name evidence="1" type="ordered locus">VIT_10s0003g03680</name>
</gene>
<evidence type="ECO:0000313" key="1">
    <source>
        <dbReference type="EMBL" id="CBI30909.3"/>
    </source>
</evidence>
<sequence>MRLLDKGNSEFHASIIPTTSDTSLPSQLRIRYIQDKSIELSMMWKKCFSIQLFFFRKFMCMYI</sequence>
<dbReference type="PaxDb" id="29760-VIT_10s0003g03680.t01"/>
<dbReference type="HOGENOM" id="CLU_2890346_0_0_1"/>
<dbReference type="AlphaFoldDB" id="D7TK87"/>
<reference evidence="2" key="1">
    <citation type="journal article" date="2007" name="Nature">
        <title>The grapevine genome sequence suggests ancestral hexaploidization in major angiosperm phyla.</title>
        <authorList>
            <consortium name="The French-Italian Public Consortium for Grapevine Genome Characterization."/>
            <person name="Jaillon O."/>
            <person name="Aury J.-M."/>
            <person name="Noel B."/>
            <person name="Policriti A."/>
            <person name="Clepet C."/>
            <person name="Casagrande A."/>
            <person name="Choisne N."/>
            <person name="Aubourg S."/>
            <person name="Vitulo N."/>
            <person name="Jubin C."/>
            <person name="Vezzi A."/>
            <person name="Legeai F."/>
            <person name="Hugueney P."/>
            <person name="Dasilva C."/>
            <person name="Horner D."/>
            <person name="Mica E."/>
            <person name="Jublot D."/>
            <person name="Poulain J."/>
            <person name="Bruyere C."/>
            <person name="Billault A."/>
            <person name="Segurens B."/>
            <person name="Gouyvenoux M."/>
            <person name="Ugarte E."/>
            <person name="Cattonaro F."/>
            <person name="Anthouard V."/>
            <person name="Vico V."/>
            <person name="Del Fabbro C."/>
            <person name="Alaux M."/>
            <person name="Di Gaspero G."/>
            <person name="Dumas V."/>
            <person name="Felice N."/>
            <person name="Paillard S."/>
            <person name="Juman I."/>
            <person name="Moroldo M."/>
            <person name="Scalabrin S."/>
            <person name="Canaguier A."/>
            <person name="Le Clainche I."/>
            <person name="Malacrida G."/>
            <person name="Durand E."/>
            <person name="Pesole G."/>
            <person name="Laucou V."/>
            <person name="Chatelet P."/>
            <person name="Merdinoglu D."/>
            <person name="Delledonne M."/>
            <person name="Pezzotti M."/>
            <person name="Lecharny A."/>
            <person name="Scarpelli C."/>
            <person name="Artiguenave F."/>
            <person name="Pe M.E."/>
            <person name="Valle G."/>
            <person name="Morgante M."/>
            <person name="Caboche M."/>
            <person name="Adam-Blondon A.-F."/>
            <person name="Weissenbach J."/>
            <person name="Quetier F."/>
            <person name="Wincker P."/>
        </authorList>
    </citation>
    <scope>NUCLEOTIDE SEQUENCE [LARGE SCALE GENOMIC DNA]</scope>
    <source>
        <strain evidence="2">cv. Pinot noir / PN40024</strain>
    </source>
</reference>
<keyword evidence="2" id="KW-1185">Reference proteome</keyword>
<proteinExistence type="predicted"/>
<accession>D7TK87</accession>
<dbReference type="EMBL" id="FN595992">
    <property type="protein sequence ID" value="CBI30909.3"/>
    <property type="molecule type" value="Genomic_DNA"/>
</dbReference>
<dbReference type="Proteomes" id="UP000009183">
    <property type="component" value="Chromosome 10"/>
</dbReference>
<dbReference type="InParanoid" id="D7TK87"/>
<organism evidence="1 2">
    <name type="scientific">Vitis vinifera</name>
    <name type="common">Grape</name>
    <dbReference type="NCBI Taxonomy" id="29760"/>
    <lineage>
        <taxon>Eukaryota</taxon>
        <taxon>Viridiplantae</taxon>
        <taxon>Streptophyta</taxon>
        <taxon>Embryophyta</taxon>
        <taxon>Tracheophyta</taxon>
        <taxon>Spermatophyta</taxon>
        <taxon>Magnoliopsida</taxon>
        <taxon>eudicotyledons</taxon>
        <taxon>Gunneridae</taxon>
        <taxon>Pentapetalae</taxon>
        <taxon>rosids</taxon>
        <taxon>Vitales</taxon>
        <taxon>Vitaceae</taxon>
        <taxon>Viteae</taxon>
        <taxon>Vitis</taxon>
    </lineage>
</organism>
<name>D7TK87_VITVI</name>
<evidence type="ECO:0000313" key="2">
    <source>
        <dbReference type="Proteomes" id="UP000009183"/>
    </source>
</evidence>
<protein>
    <submittedName>
        <fullName evidence="1">Uncharacterized protein</fullName>
    </submittedName>
</protein>